<evidence type="ECO:0000313" key="1">
    <source>
        <dbReference type="EMBL" id="GKU88298.1"/>
    </source>
</evidence>
<dbReference type="EMBL" id="BPVZ01000002">
    <property type="protein sequence ID" value="GKU88298.1"/>
    <property type="molecule type" value="Genomic_DNA"/>
</dbReference>
<dbReference type="Proteomes" id="UP001054252">
    <property type="component" value="Unassembled WGS sequence"/>
</dbReference>
<keyword evidence="2" id="KW-1185">Reference proteome</keyword>
<gene>
    <name evidence="1" type="ORF">SLEP1_g2581</name>
</gene>
<proteinExistence type="predicted"/>
<evidence type="ECO:0000313" key="2">
    <source>
        <dbReference type="Proteomes" id="UP001054252"/>
    </source>
</evidence>
<reference evidence="1 2" key="1">
    <citation type="journal article" date="2021" name="Commun. Biol.">
        <title>The genome of Shorea leprosula (Dipterocarpaceae) highlights the ecological relevance of drought in aseasonal tropical rainforests.</title>
        <authorList>
            <person name="Ng K.K.S."/>
            <person name="Kobayashi M.J."/>
            <person name="Fawcett J.A."/>
            <person name="Hatakeyama M."/>
            <person name="Paape T."/>
            <person name="Ng C.H."/>
            <person name="Ang C.C."/>
            <person name="Tnah L.H."/>
            <person name="Lee C.T."/>
            <person name="Nishiyama T."/>
            <person name="Sese J."/>
            <person name="O'Brien M.J."/>
            <person name="Copetti D."/>
            <person name="Mohd Noor M.I."/>
            <person name="Ong R.C."/>
            <person name="Putra M."/>
            <person name="Sireger I.Z."/>
            <person name="Indrioko S."/>
            <person name="Kosugi Y."/>
            <person name="Izuno A."/>
            <person name="Isagi Y."/>
            <person name="Lee S.L."/>
            <person name="Shimizu K.K."/>
        </authorList>
    </citation>
    <scope>NUCLEOTIDE SEQUENCE [LARGE SCALE GENOMIC DNA]</scope>
    <source>
        <strain evidence="1">214</strain>
    </source>
</reference>
<comment type="caution">
    <text evidence="1">The sequence shown here is derived from an EMBL/GenBank/DDBJ whole genome shotgun (WGS) entry which is preliminary data.</text>
</comment>
<organism evidence="1 2">
    <name type="scientific">Rubroshorea leprosula</name>
    <dbReference type="NCBI Taxonomy" id="152421"/>
    <lineage>
        <taxon>Eukaryota</taxon>
        <taxon>Viridiplantae</taxon>
        <taxon>Streptophyta</taxon>
        <taxon>Embryophyta</taxon>
        <taxon>Tracheophyta</taxon>
        <taxon>Spermatophyta</taxon>
        <taxon>Magnoliopsida</taxon>
        <taxon>eudicotyledons</taxon>
        <taxon>Gunneridae</taxon>
        <taxon>Pentapetalae</taxon>
        <taxon>rosids</taxon>
        <taxon>malvids</taxon>
        <taxon>Malvales</taxon>
        <taxon>Dipterocarpaceae</taxon>
        <taxon>Rubroshorea</taxon>
    </lineage>
</organism>
<dbReference type="AlphaFoldDB" id="A0AAV5HHL8"/>
<protein>
    <submittedName>
        <fullName evidence="1">Uncharacterized protein</fullName>
    </submittedName>
</protein>
<accession>A0AAV5HHL8</accession>
<name>A0AAV5HHL8_9ROSI</name>
<sequence>MHIIFSATAESKGKHSTAIPILHPDSPSAKKVVPAHFPPSWSPVTIFPFLWLQTPSASCQTPLRPLFLSAAYGWGGSEVSWLSETEGISLRNLAAERFAH</sequence>